<proteinExistence type="predicted"/>
<feature type="region of interest" description="Disordered" evidence="1">
    <location>
        <begin position="629"/>
        <end position="671"/>
    </location>
</feature>
<organism evidence="2 3">
    <name type="scientific">Nocardia neocaledoniensis</name>
    <dbReference type="NCBI Taxonomy" id="236511"/>
    <lineage>
        <taxon>Bacteria</taxon>
        <taxon>Bacillati</taxon>
        <taxon>Actinomycetota</taxon>
        <taxon>Actinomycetes</taxon>
        <taxon>Mycobacteriales</taxon>
        <taxon>Nocardiaceae</taxon>
        <taxon>Nocardia</taxon>
    </lineage>
</organism>
<feature type="compositionally biased region" description="Polar residues" evidence="1">
    <location>
        <begin position="155"/>
        <end position="164"/>
    </location>
</feature>
<feature type="compositionally biased region" description="Pro residues" evidence="1">
    <location>
        <begin position="111"/>
        <end position="130"/>
    </location>
</feature>
<evidence type="ECO:0000313" key="3">
    <source>
        <dbReference type="Proteomes" id="UP000246410"/>
    </source>
</evidence>
<accession>A0A317NL18</accession>
<dbReference type="Proteomes" id="UP000246410">
    <property type="component" value="Unassembled WGS sequence"/>
</dbReference>
<protein>
    <recommendedName>
        <fullName evidence="4">DNA/RNA non-specific endonuclease</fullName>
    </recommendedName>
</protein>
<keyword evidence="3" id="KW-1185">Reference proteome</keyword>
<reference evidence="2 3" key="1">
    <citation type="submission" date="2018-05" db="EMBL/GenBank/DDBJ databases">
        <title>Genomic Encyclopedia of Type Strains, Phase IV (KMG-IV): sequencing the most valuable type-strain genomes for metagenomic binning, comparative biology and taxonomic classification.</title>
        <authorList>
            <person name="Goeker M."/>
        </authorList>
    </citation>
    <scope>NUCLEOTIDE SEQUENCE [LARGE SCALE GENOMIC DNA]</scope>
    <source>
        <strain evidence="2 3">DSM 44717</strain>
    </source>
</reference>
<feature type="region of interest" description="Disordered" evidence="1">
    <location>
        <begin position="684"/>
        <end position="709"/>
    </location>
</feature>
<comment type="caution">
    <text evidence="2">The sequence shown here is derived from an EMBL/GenBank/DDBJ whole genome shotgun (WGS) entry which is preliminary data.</text>
</comment>
<evidence type="ECO:0008006" key="4">
    <source>
        <dbReference type="Google" id="ProtNLM"/>
    </source>
</evidence>
<evidence type="ECO:0000256" key="1">
    <source>
        <dbReference type="SAM" id="MobiDB-lite"/>
    </source>
</evidence>
<feature type="region of interest" description="Disordered" evidence="1">
    <location>
        <begin position="96"/>
        <end position="185"/>
    </location>
</feature>
<evidence type="ECO:0000313" key="2">
    <source>
        <dbReference type="EMBL" id="PWV76029.1"/>
    </source>
</evidence>
<dbReference type="EMBL" id="QGTL01000004">
    <property type="protein sequence ID" value="PWV76029.1"/>
    <property type="molecule type" value="Genomic_DNA"/>
</dbReference>
<feature type="compositionally biased region" description="Basic and acidic residues" evidence="1">
    <location>
        <begin position="170"/>
        <end position="185"/>
    </location>
</feature>
<dbReference type="AlphaFoldDB" id="A0A317NL18"/>
<gene>
    <name evidence="2" type="ORF">DFR69_104131</name>
</gene>
<name>A0A317NL18_9NOCA</name>
<sequence length="1026" mass="108796">MSVAADWVNAGAAWRASLTPIGAKSTSARSDQPRVINVEGLTPAAAARAYNRVLAQRDLNNQAVDIARPATRFVNDQGPFAGTPGAPVQVADPIADEPKIDYGGHNYAGGMPPPKPQPEVPAQTTPPPAVTQPQQSTTPPPRTGAQPGEVPAESSPITAQPSDPKNTKPLFDRPDISGKKEGDRWTEVRDGFTHTYTIPVGNGNKSVDHEVSRDGVLVGTSRVAYGENGGAQQWVDVVGSASLYAEQASSASNQYTQVYNAGTSTAGNPDSVFGTLPDLATTFPLVENGVAVGSLQSVEIPGSGPGLYGNKYVDHHGNVSIWRTNESEHGPLITNQIGNVDSRGYGWYTPSPAYGRRWEIAPKPDGTSLFTNIETTSQGQHFTVWDPAANTRTERFHSSTPGVSGYLLSQHADGTKSIVGDDGSRLVVDELGRIVSSQPATVRPAPEQSPKQPEIKSNWQKFTGFADNIRTGFGLAYDDTKTGIAGLLGQNGSLKEAWLGLATSGVGIGIGLAITAIDVGEIAIGRGSWSRLGNDVLGTGNELSIFAIGADWTQFDKEPGETIGRALFGTMLLFGPKVLNNAAGKLPPPAAVSTAINNATTAFGRSGLSLGAPALAATNGSSFPGAARTVGPSNFASDTGRPSAGSGIPRSFGSGPNASVPAAPTSRRTNAAPLLPAEVVNAGARNSVDQPNRNGPGIPSHAGIGRDARTASVSEFAEVTTAVTARTETISEPTPMPGVLPARLQTTAPTTPSADRTASAHYSDVHRELASYSLPSHAGGTATLSNAQRRQLRNPYGRNGQYRPFQLEPHTRYEYTEGGNNTVVITDASGSPTYIETWGSRNASGTTSGDVRANPILRDLLPNVVYRVNGDFWLRADAYGRVVEGYNPAVRIVPAEIRTRNQDYQSSFNQRRGEVSGSFLEAGHTFRVQWGSPFEHAFYTPQRKSVNQSPGAYYRLEEEISQLLASSPPGTQAEVSVYIEYGAPPTGMPRLGWRPRGDERVPWIYHTRYRLVGSPAWSDINSIINR</sequence>